<feature type="compositionally biased region" description="Polar residues" evidence="1">
    <location>
        <begin position="98"/>
        <end position="108"/>
    </location>
</feature>
<protein>
    <submittedName>
        <fullName evidence="2">Uncharacterized protein</fullName>
    </submittedName>
</protein>
<dbReference type="RefSeq" id="WP_112654507.1">
    <property type="nucleotide sequence ID" value="NZ_CP043451.1"/>
</dbReference>
<reference evidence="3 5" key="2">
    <citation type="submission" date="2021-03" db="EMBL/GenBank/DDBJ databases">
        <title>Mucilaginibacter strains isolated from gold and copper mining confer multi heavy-metal resistance.</title>
        <authorList>
            <person name="Li Y."/>
        </authorList>
    </citation>
    <scope>NUCLEOTIDE SEQUENCE [LARGE SCALE GENOMIC DNA]</scope>
    <source>
        <strain evidence="3 5">P2-4</strain>
    </source>
</reference>
<dbReference type="EMBL" id="CP071880">
    <property type="protein sequence ID" value="QTE48644.1"/>
    <property type="molecule type" value="Genomic_DNA"/>
</dbReference>
<evidence type="ECO:0000256" key="1">
    <source>
        <dbReference type="SAM" id="MobiDB-lite"/>
    </source>
</evidence>
<evidence type="ECO:0000313" key="2">
    <source>
        <dbReference type="EMBL" id="QEM02612.1"/>
    </source>
</evidence>
<dbReference type="AlphaFoldDB" id="A0AAE6JD52"/>
<keyword evidence="5" id="KW-1185">Reference proteome</keyword>
<dbReference type="Proteomes" id="UP000663940">
    <property type="component" value="Chromosome"/>
</dbReference>
<reference evidence="2 4" key="1">
    <citation type="submission" date="2019-08" db="EMBL/GenBank/DDBJ databases">
        <title>Comparative genome analysis confer to the adaptation heavy metal polluted environment.</title>
        <authorList>
            <person name="Li Y."/>
        </authorList>
    </citation>
    <scope>NUCLEOTIDE SEQUENCE [LARGE SCALE GENOMIC DNA]</scope>
    <source>
        <strain evidence="2 4">P2</strain>
    </source>
</reference>
<dbReference type="EMBL" id="CP043451">
    <property type="protein sequence ID" value="QEM02612.1"/>
    <property type="molecule type" value="Genomic_DNA"/>
</dbReference>
<organism evidence="2 4">
    <name type="scientific">Mucilaginibacter rubeus</name>
    <dbReference type="NCBI Taxonomy" id="2027860"/>
    <lineage>
        <taxon>Bacteria</taxon>
        <taxon>Pseudomonadati</taxon>
        <taxon>Bacteroidota</taxon>
        <taxon>Sphingobacteriia</taxon>
        <taxon>Sphingobacteriales</taxon>
        <taxon>Sphingobacteriaceae</taxon>
        <taxon>Mucilaginibacter</taxon>
    </lineage>
</organism>
<dbReference type="Proteomes" id="UP000250557">
    <property type="component" value="Chromosome"/>
</dbReference>
<name>A0AAE6JD52_9SPHI</name>
<sequence>MHAPSKLVDNGGDLEYNVSITYQVTAENFNRIVNYISNPPATYDITEFNCTSFVNSACLAGNVIIPNPFAYSSLYPAHPVPAPAALGSSIAQQKGDPNVNTTGSNTPFSKGPCN</sequence>
<accession>A0AAE6JD52</accession>
<evidence type="ECO:0000313" key="5">
    <source>
        <dbReference type="Proteomes" id="UP000663940"/>
    </source>
</evidence>
<proteinExistence type="predicted"/>
<gene>
    <name evidence="2" type="ORF">DIU31_003420</name>
    <name evidence="3" type="ORF">J3L21_24325</name>
</gene>
<evidence type="ECO:0000313" key="3">
    <source>
        <dbReference type="EMBL" id="QTE48644.1"/>
    </source>
</evidence>
<evidence type="ECO:0000313" key="4">
    <source>
        <dbReference type="Proteomes" id="UP000250557"/>
    </source>
</evidence>
<feature type="region of interest" description="Disordered" evidence="1">
    <location>
        <begin position="86"/>
        <end position="114"/>
    </location>
</feature>